<dbReference type="Proteomes" id="UP000826300">
    <property type="component" value="Chromosome"/>
</dbReference>
<protein>
    <recommendedName>
        <fullName evidence="4">Flagellar hook-associated protein 1</fullName>
    </recommendedName>
</protein>
<evidence type="ECO:0000259" key="9">
    <source>
        <dbReference type="Pfam" id="PF22638"/>
    </source>
</evidence>
<gene>
    <name evidence="10" type="primary">flgK</name>
    <name evidence="10" type="ORF">JO391_19205</name>
</gene>
<dbReference type="InterPro" id="IPR002371">
    <property type="entry name" value="FlgK"/>
</dbReference>
<keyword evidence="6" id="KW-0975">Bacterial flagellum</keyword>
<feature type="domain" description="Flagellar basal-body/hook protein C-terminal" evidence="8">
    <location>
        <begin position="448"/>
        <end position="485"/>
    </location>
</feature>
<evidence type="ECO:0000259" key="8">
    <source>
        <dbReference type="Pfam" id="PF06429"/>
    </source>
</evidence>
<name>A0A8G0ZW64_9RHOB</name>
<accession>A0A8G0ZW64</accession>
<reference evidence="10" key="1">
    <citation type="submission" date="2021-02" db="EMBL/GenBank/DDBJ databases">
        <title>Rhodobacter shimadae sp. nov., an aerobic anoxygenic phototrophic bacterium isolated from a hot spring.</title>
        <authorList>
            <person name="Muramatsu S."/>
            <person name="Haruta S."/>
            <person name="Hirose S."/>
            <person name="Hanada S."/>
        </authorList>
    </citation>
    <scope>NUCLEOTIDE SEQUENCE</scope>
    <source>
        <strain evidence="10">N10</strain>
    </source>
</reference>
<dbReference type="InterPro" id="IPR001444">
    <property type="entry name" value="Flag_bb_rod_N"/>
</dbReference>
<dbReference type="GO" id="GO:0044780">
    <property type="term" value="P:bacterial-type flagellum assembly"/>
    <property type="evidence" value="ECO:0007669"/>
    <property type="project" value="InterPro"/>
</dbReference>
<dbReference type="PANTHER" id="PTHR30033:SF1">
    <property type="entry name" value="FLAGELLAR HOOK-ASSOCIATED PROTEIN 1"/>
    <property type="match status" value="1"/>
</dbReference>
<sequence>MSLSASLTSAFSGLAALSRMTEVVSSNVANAQTAGYVRREVVLSSHGADGSGATVRVSDLRRDVDRALLADRRGAEAGAGASGRIAGFRIAMETGIGDVTSAGSLTDRIARLEAALITASGQPDSDSFLDNAVAAARKLASQISSSAESVQAERISADARIAQGVDRLNTGLRQVADLNERIRTLTTADRDATGLMDERQQLVDRLAEFVPLREVERDDGQIALFTAGGAALLDGRPAEIGFRPTAQITADMSLASGALSGLALNGVAINMSNGAGLMSGGTLAADFAIRDTLAPEAQARLDGLARDLVERFASATVDPTLGAGDAGLFTDAGARFDPLNETGLAQRLAVNAAVDPVQGGAVWRLRDGINASAQGATGNGTILSAMSAALTEPRPTGSTAYLSGQRSFATLGATLASMTVNDRLDAEEDAVSSAARLSTLTELELQGGIDTDREMQDLLAIEQAYGANARVVQTVDQLIQMLLELGA</sequence>
<dbReference type="InterPro" id="IPR010930">
    <property type="entry name" value="Flg_bb/hook_C_dom"/>
</dbReference>
<dbReference type="PANTHER" id="PTHR30033">
    <property type="entry name" value="FLAGELLAR HOOK-ASSOCIATED PROTEIN 1"/>
    <property type="match status" value="1"/>
</dbReference>
<evidence type="ECO:0000256" key="4">
    <source>
        <dbReference type="ARBA" id="ARBA00016244"/>
    </source>
</evidence>
<evidence type="ECO:0000313" key="10">
    <source>
        <dbReference type="EMBL" id="QYZ69795.1"/>
    </source>
</evidence>
<evidence type="ECO:0000256" key="5">
    <source>
        <dbReference type="ARBA" id="ARBA00022525"/>
    </source>
</evidence>
<dbReference type="GO" id="GO:0005198">
    <property type="term" value="F:structural molecule activity"/>
    <property type="evidence" value="ECO:0007669"/>
    <property type="project" value="InterPro"/>
</dbReference>
<evidence type="ECO:0000256" key="1">
    <source>
        <dbReference type="ARBA" id="ARBA00004117"/>
    </source>
</evidence>
<evidence type="ECO:0000256" key="6">
    <source>
        <dbReference type="ARBA" id="ARBA00023143"/>
    </source>
</evidence>
<proteinExistence type="inferred from homology"/>
<dbReference type="InterPro" id="IPR053927">
    <property type="entry name" value="FlgK_helical"/>
</dbReference>
<dbReference type="Pfam" id="PF00460">
    <property type="entry name" value="Flg_bb_rod"/>
    <property type="match status" value="1"/>
</dbReference>
<keyword evidence="10" id="KW-0282">Flagellum</keyword>
<dbReference type="RefSeq" id="WP_220662011.1">
    <property type="nucleotide sequence ID" value="NZ_CP069370.1"/>
</dbReference>
<feature type="domain" description="Flagellar basal body rod protein N-terminal" evidence="7">
    <location>
        <begin position="9"/>
        <end position="36"/>
    </location>
</feature>
<dbReference type="NCBIfam" id="TIGR02492">
    <property type="entry name" value="flgK_ends"/>
    <property type="match status" value="1"/>
</dbReference>
<evidence type="ECO:0000256" key="3">
    <source>
        <dbReference type="ARBA" id="ARBA00009677"/>
    </source>
</evidence>
<evidence type="ECO:0000259" key="7">
    <source>
        <dbReference type="Pfam" id="PF00460"/>
    </source>
</evidence>
<dbReference type="Pfam" id="PF22638">
    <property type="entry name" value="FlgK_D1"/>
    <property type="match status" value="1"/>
</dbReference>
<dbReference type="GO" id="GO:0005576">
    <property type="term" value="C:extracellular region"/>
    <property type="evidence" value="ECO:0007669"/>
    <property type="project" value="UniProtKB-SubCell"/>
</dbReference>
<dbReference type="KEGG" id="nsm:JO391_19205"/>
<dbReference type="GO" id="GO:0009425">
    <property type="term" value="C:bacterial-type flagellum basal body"/>
    <property type="evidence" value="ECO:0007669"/>
    <property type="project" value="UniProtKB-SubCell"/>
</dbReference>
<comment type="subcellular location">
    <subcellularLocation>
        <location evidence="1">Bacterial flagellum basal body</location>
    </subcellularLocation>
    <subcellularLocation>
        <location evidence="2">Secreted</location>
    </subcellularLocation>
</comment>
<keyword evidence="10" id="KW-0969">Cilium</keyword>
<dbReference type="Pfam" id="PF06429">
    <property type="entry name" value="Flg_bbr_C"/>
    <property type="match status" value="1"/>
</dbReference>
<evidence type="ECO:0000313" key="11">
    <source>
        <dbReference type="Proteomes" id="UP000826300"/>
    </source>
</evidence>
<dbReference type="SUPFAM" id="SSF64518">
    <property type="entry name" value="Phase 1 flagellin"/>
    <property type="match status" value="1"/>
</dbReference>
<keyword evidence="5" id="KW-0964">Secreted</keyword>
<dbReference type="GO" id="GO:0009424">
    <property type="term" value="C:bacterial-type flagellum hook"/>
    <property type="evidence" value="ECO:0007669"/>
    <property type="project" value="InterPro"/>
</dbReference>
<keyword evidence="11" id="KW-1185">Reference proteome</keyword>
<comment type="similarity">
    <text evidence="3">Belongs to the flagella basal body rod proteins family.</text>
</comment>
<dbReference type="AlphaFoldDB" id="A0A8G0ZW64"/>
<evidence type="ECO:0000256" key="2">
    <source>
        <dbReference type="ARBA" id="ARBA00004613"/>
    </source>
</evidence>
<feature type="domain" description="Flagellar hook-associated protein FlgK helical" evidence="9">
    <location>
        <begin position="101"/>
        <end position="312"/>
    </location>
</feature>
<dbReference type="EMBL" id="CP069370">
    <property type="protein sequence ID" value="QYZ69795.1"/>
    <property type="molecule type" value="Genomic_DNA"/>
</dbReference>
<keyword evidence="10" id="KW-0966">Cell projection</keyword>
<organism evidence="10 11">
    <name type="scientific">Neotabrizicola shimadae</name>
    <dbReference type="NCBI Taxonomy" id="2807096"/>
    <lineage>
        <taxon>Bacteria</taxon>
        <taxon>Pseudomonadati</taxon>
        <taxon>Pseudomonadota</taxon>
        <taxon>Alphaproteobacteria</taxon>
        <taxon>Rhodobacterales</taxon>
        <taxon>Paracoccaceae</taxon>
        <taxon>Neotabrizicola</taxon>
    </lineage>
</organism>